<protein>
    <submittedName>
        <fullName evidence="1">Uncharacterized protein</fullName>
    </submittedName>
</protein>
<dbReference type="EMBL" id="MU003770">
    <property type="protein sequence ID" value="KAF2724850.1"/>
    <property type="molecule type" value="Genomic_DNA"/>
</dbReference>
<dbReference type="AlphaFoldDB" id="A0A9P4QEP0"/>
<keyword evidence="2" id="KW-1185">Reference proteome</keyword>
<accession>A0A9P4QEP0</accession>
<dbReference type="Proteomes" id="UP000799441">
    <property type="component" value="Unassembled WGS sequence"/>
</dbReference>
<evidence type="ECO:0000313" key="1">
    <source>
        <dbReference type="EMBL" id="KAF2724850.1"/>
    </source>
</evidence>
<reference evidence="1" key="1">
    <citation type="journal article" date="2020" name="Stud. Mycol.">
        <title>101 Dothideomycetes genomes: a test case for predicting lifestyles and emergence of pathogens.</title>
        <authorList>
            <person name="Haridas S."/>
            <person name="Albert R."/>
            <person name="Binder M."/>
            <person name="Bloem J."/>
            <person name="Labutti K."/>
            <person name="Salamov A."/>
            <person name="Andreopoulos B."/>
            <person name="Baker S."/>
            <person name="Barry K."/>
            <person name="Bills G."/>
            <person name="Bluhm B."/>
            <person name="Cannon C."/>
            <person name="Castanera R."/>
            <person name="Culley D."/>
            <person name="Daum C."/>
            <person name="Ezra D."/>
            <person name="Gonzalez J."/>
            <person name="Henrissat B."/>
            <person name="Kuo A."/>
            <person name="Liang C."/>
            <person name="Lipzen A."/>
            <person name="Lutzoni F."/>
            <person name="Magnuson J."/>
            <person name="Mondo S."/>
            <person name="Nolan M."/>
            <person name="Ohm R."/>
            <person name="Pangilinan J."/>
            <person name="Park H.-J."/>
            <person name="Ramirez L."/>
            <person name="Alfaro M."/>
            <person name="Sun H."/>
            <person name="Tritt A."/>
            <person name="Yoshinaga Y."/>
            <person name="Zwiers L.-H."/>
            <person name="Turgeon B."/>
            <person name="Goodwin S."/>
            <person name="Spatafora J."/>
            <person name="Crous P."/>
            <person name="Grigoriev I."/>
        </authorList>
    </citation>
    <scope>NUCLEOTIDE SEQUENCE</scope>
    <source>
        <strain evidence="1">CBS 116435</strain>
    </source>
</reference>
<comment type="caution">
    <text evidence="1">The sequence shown here is derived from an EMBL/GenBank/DDBJ whole genome shotgun (WGS) entry which is preliminary data.</text>
</comment>
<name>A0A9P4QEP0_9PEZI</name>
<organism evidence="1 2">
    <name type="scientific">Polychaeton citri CBS 116435</name>
    <dbReference type="NCBI Taxonomy" id="1314669"/>
    <lineage>
        <taxon>Eukaryota</taxon>
        <taxon>Fungi</taxon>
        <taxon>Dikarya</taxon>
        <taxon>Ascomycota</taxon>
        <taxon>Pezizomycotina</taxon>
        <taxon>Dothideomycetes</taxon>
        <taxon>Dothideomycetidae</taxon>
        <taxon>Capnodiales</taxon>
        <taxon>Capnodiaceae</taxon>
        <taxon>Polychaeton</taxon>
    </lineage>
</organism>
<sequence length="152" mass="17276">MGLCKKAWLQLAQALAVQCGKQQTRSRLTDRLTAVCCTASYIKPNPPDTDTSSVHCHIQESTTSRAIRFPIRQHTRRLPRWGEFAVQSCLARPSLPPPNSPQQDQKTLPRTRHLPAFRLPWWTAGMDCKQHLCLYTSSITTEHGRMLERGRG</sequence>
<gene>
    <name evidence="1" type="ORF">K431DRAFT_134142</name>
</gene>
<evidence type="ECO:0000313" key="2">
    <source>
        <dbReference type="Proteomes" id="UP000799441"/>
    </source>
</evidence>
<proteinExistence type="predicted"/>